<dbReference type="EMBL" id="QKNY01000007">
    <property type="protein sequence ID" value="RJX43759.1"/>
    <property type="molecule type" value="Genomic_DNA"/>
</dbReference>
<feature type="transmembrane region" description="Helical" evidence="1">
    <location>
        <begin position="117"/>
        <end position="141"/>
    </location>
</feature>
<dbReference type="PANTHER" id="PTHR37692">
    <property type="entry name" value="HYPOTHETICAL MEMBRANE SPANNING PROTEIN"/>
    <property type="match status" value="1"/>
</dbReference>
<evidence type="ECO:0000256" key="1">
    <source>
        <dbReference type="SAM" id="Phobius"/>
    </source>
</evidence>
<sequence length="185" mass="20095">MQLQARDNVPLLTVVLSALALGAVFAAVGGVIPTSLIPRIDGLIAVIPELNAIISITAIGTIIAGWRAIRRKDVSSHRNYMLASTVLFAAFLVFYLYRITLAGTTDFGGPVAIEQFVYLPILAVHILLAIICVPLVIYTLLLAVTRPIEDIYTSRHRSVGQIAAVLWLISFSLGIVVYAMLYVVY</sequence>
<comment type="caution">
    <text evidence="2">The sequence shown here is derived from an EMBL/GenBank/DDBJ whole genome shotgun (WGS) entry which is preliminary data.</text>
</comment>
<keyword evidence="1" id="KW-0472">Membrane</keyword>
<keyword evidence="1" id="KW-0812">Transmembrane</keyword>
<dbReference type="Pfam" id="PF04238">
    <property type="entry name" value="DUF420"/>
    <property type="match status" value="1"/>
</dbReference>
<evidence type="ECO:0000313" key="3">
    <source>
        <dbReference type="Proteomes" id="UP000276588"/>
    </source>
</evidence>
<dbReference type="AlphaFoldDB" id="A0A3A6PVS8"/>
<feature type="transmembrane region" description="Helical" evidence="1">
    <location>
        <begin position="50"/>
        <end position="68"/>
    </location>
</feature>
<gene>
    <name evidence="2" type="ORF">DM826_05785</name>
</gene>
<reference evidence="2 3" key="1">
    <citation type="submission" date="2018-06" db="EMBL/GenBank/DDBJ databases">
        <title>Halonotius sp. F13-13 a new haloarchaeeon isolated from a solar saltern from Isla Cristina, Huelva, Spain.</title>
        <authorList>
            <person name="Duran-Viseras A."/>
            <person name="Sanchez-Porro C."/>
            <person name="Ventosa A."/>
        </authorList>
    </citation>
    <scope>NUCLEOTIDE SEQUENCE [LARGE SCALE GENOMIC DNA]</scope>
    <source>
        <strain evidence="2 3">F13-13</strain>
    </source>
</reference>
<proteinExistence type="predicted"/>
<dbReference type="OrthoDB" id="202206at2157"/>
<dbReference type="Proteomes" id="UP000276588">
    <property type="component" value="Unassembled WGS sequence"/>
</dbReference>
<evidence type="ECO:0000313" key="2">
    <source>
        <dbReference type="EMBL" id="RJX43759.1"/>
    </source>
</evidence>
<keyword evidence="3" id="KW-1185">Reference proteome</keyword>
<keyword evidence="1" id="KW-1133">Transmembrane helix</keyword>
<name>A0A3A6PVS8_9EURY</name>
<feature type="transmembrane region" description="Helical" evidence="1">
    <location>
        <begin position="80"/>
        <end position="97"/>
    </location>
</feature>
<dbReference type="InterPro" id="IPR007352">
    <property type="entry name" value="DUF420"/>
</dbReference>
<dbReference type="RefSeq" id="WP_120102448.1">
    <property type="nucleotide sequence ID" value="NZ_QKNY01000007.1"/>
</dbReference>
<dbReference type="PANTHER" id="PTHR37692:SF1">
    <property type="entry name" value="DUF420 DOMAIN-CONTAINING PROTEIN"/>
    <property type="match status" value="1"/>
</dbReference>
<organism evidence="2 3">
    <name type="scientific">Halonotius aquaticus</name>
    <dbReference type="NCBI Taxonomy" id="2216978"/>
    <lineage>
        <taxon>Archaea</taxon>
        <taxon>Methanobacteriati</taxon>
        <taxon>Methanobacteriota</taxon>
        <taxon>Stenosarchaea group</taxon>
        <taxon>Halobacteria</taxon>
        <taxon>Halobacteriales</taxon>
        <taxon>Haloferacaceae</taxon>
        <taxon>Halonotius</taxon>
    </lineage>
</organism>
<protein>
    <submittedName>
        <fullName evidence="2">DUF420 domain-containing protein</fullName>
    </submittedName>
</protein>
<accession>A0A3A6PVS8</accession>
<feature type="transmembrane region" description="Helical" evidence="1">
    <location>
        <begin position="162"/>
        <end position="184"/>
    </location>
</feature>